<gene>
    <name evidence="1" type="ORF">SIM66_32825</name>
</gene>
<dbReference type="Proteomes" id="UP001277471">
    <property type="component" value="Unassembled WGS sequence"/>
</dbReference>
<evidence type="ECO:0000313" key="2">
    <source>
        <dbReference type="Proteomes" id="UP001277471"/>
    </source>
</evidence>
<protein>
    <submittedName>
        <fullName evidence="1">Uncharacterized protein</fullName>
    </submittedName>
</protein>
<accession>A0ABU4PKZ1</accession>
<evidence type="ECO:0000313" key="1">
    <source>
        <dbReference type="EMBL" id="MDX5955952.1"/>
    </source>
</evidence>
<proteinExistence type="predicted"/>
<keyword evidence="2" id="KW-1185">Reference proteome</keyword>
<reference evidence="1 2" key="1">
    <citation type="submission" date="2023-11" db="EMBL/GenBank/DDBJ databases">
        <title>MicrobeMod: A computational toolkit for identifying prokaryotic methylation and restriction-modification with nanopore sequencing.</title>
        <authorList>
            <person name="Crits-Christoph A."/>
            <person name="Kang S.C."/>
            <person name="Lee H."/>
            <person name="Ostrov N."/>
        </authorList>
    </citation>
    <scope>NUCLEOTIDE SEQUENCE [LARGE SCALE GENOMIC DNA]</scope>
    <source>
        <strain evidence="1 2">ATCC 29145</strain>
    </source>
</reference>
<dbReference type="RefSeq" id="WP_257722164.1">
    <property type="nucleotide sequence ID" value="NZ_CP012918.1"/>
</dbReference>
<comment type="caution">
    <text evidence="1">The sequence shown here is derived from an EMBL/GenBank/DDBJ whole genome shotgun (WGS) entry which is preliminary data.</text>
</comment>
<organism evidence="1 2">
    <name type="scientific">Azospirillum brasilense</name>
    <dbReference type="NCBI Taxonomy" id="192"/>
    <lineage>
        <taxon>Bacteria</taxon>
        <taxon>Pseudomonadati</taxon>
        <taxon>Pseudomonadota</taxon>
        <taxon>Alphaproteobacteria</taxon>
        <taxon>Rhodospirillales</taxon>
        <taxon>Azospirillaceae</taxon>
        <taxon>Azospirillum</taxon>
    </lineage>
</organism>
<name>A0ABU4PKZ1_AZOBR</name>
<sequence length="43" mass="4611">MTIGETIKALTVVTLFSVFKLLERVAAGIRHPQLNRAGFPGSA</sequence>
<dbReference type="EMBL" id="JAWXYC010000007">
    <property type="protein sequence ID" value="MDX5955952.1"/>
    <property type="molecule type" value="Genomic_DNA"/>
</dbReference>